<dbReference type="OrthoDB" id="2012063at2759"/>
<gene>
    <name evidence="1" type="ORF">KFL_002270010</name>
</gene>
<reference evidence="1 2" key="1">
    <citation type="journal article" date="2014" name="Nat. Commun.">
        <title>Klebsormidium flaccidum genome reveals primary factors for plant terrestrial adaptation.</title>
        <authorList>
            <person name="Hori K."/>
            <person name="Maruyama F."/>
            <person name="Fujisawa T."/>
            <person name="Togashi T."/>
            <person name="Yamamoto N."/>
            <person name="Seo M."/>
            <person name="Sato S."/>
            <person name="Yamada T."/>
            <person name="Mori H."/>
            <person name="Tajima N."/>
            <person name="Moriyama T."/>
            <person name="Ikeuchi M."/>
            <person name="Watanabe M."/>
            <person name="Wada H."/>
            <person name="Kobayashi K."/>
            <person name="Saito M."/>
            <person name="Masuda T."/>
            <person name="Sasaki-Sekimoto Y."/>
            <person name="Mashiguchi K."/>
            <person name="Awai K."/>
            <person name="Shimojima M."/>
            <person name="Masuda S."/>
            <person name="Iwai M."/>
            <person name="Nobusawa T."/>
            <person name="Narise T."/>
            <person name="Kondo S."/>
            <person name="Saito H."/>
            <person name="Sato R."/>
            <person name="Murakawa M."/>
            <person name="Ihara Y."/>
            <person name="Oshima-Yamada Y."/>
            <person name="Ohtaka K."/>
            <person name="Satoh M."/>
            <person name="Sonobe K."/>
            <person name="Ishii M."/>
            <person name="Ohtani R."/>
            <person name="Kanamori-Sato M."/>
            <person name="Honoki R."/>
            <person name="Miyazaki D."/>
            <person name="Mochizuki H."/>
            <person name="Umetsu J."/>
            <person name="Higashi K."/>
            <person name="Shibata D."/>
            <person name="Kamiya Y."/>
            <person name="Sato N."/>
            <person name="Nakamura Y."/>
            <person name="Tabata S."/>
            <person name="Ida S."/>
            <person name="Kurokawa K."/>
            <person name="Ohta H."/>
        </authorList>
    </citation>
    <scope>NUCLEOTIDE SEQUENCE [LARGE SCALE GENOMIC DNA]</scope>
    <source>
        <strain evidence="1 2">NIES-2285</strain>
    </source>
</reference>
<dbReference type="PANTHER" id="PTHR31656">
    <property type="entry name" value="ROOT CAP DOMAIN-CONTAINING PROTEIN"/>
    <property type="match status" value="1"/>
</dbReference>
<sequence length="241" mass="26467">MFSLAPDARILERPEDDGLNFFERTWMDRLGIMYINERGEEKSIAVVLNTDLDRAGKPPFDVTFQGENITAAINGLGSNWTSPDGTSWIRCSADRVNALSVSVAGLLEMEIVSDVEKDLIADPPVHFLNFEIKAIANTANVHGFLSQMYAPGPVEERLAMGTLEGLRHREYVEGTDDDYLTSGLTSADCGFSRFGQMLENLVVDALGSSRRLFSASGQELTVTESTVCRLVGKGRNSFVCM</sequence>
<evidence type="ECO:0000313" key="1">
    <source>
        <dbReference type="EMBL" id="GAQ85269.1"/>
    </source>
</evidence>
<keyword evidence="2" id="KW-1185">Reference proteome</keyword>
<evidence type="ECO:0000313" key="2">
    <source>
        <dbReference type="Proteomes" id="UP000054558"/>
    </source>
</evidence>
<name>A0A1Y1I765_KLENI</name>
<dbReference type="AlphaFoldDB" id="A0A1Y1I765"/>
<dbReference type="Proteomes" id="UP000054558">
    <property type="component" value="Unassembled WGS sequence"/>
</dbReference>
<accession>A0A1Y1I765</accession>
<protein>
    <submittedName>
        <fullName evidence="1">Uncharacterized protein</fullName>
    </submittedName>
</protein>
<proteinExistence type="predicted"/>
<dbReference type="EMBL" id="DF237176">
    <property type="protein sequence ID" value="GAQ85269.1"/>
    <property type="molecule type" value="Genomic_DNA"/>
</dbReference>
<organism evidence="1 2">
    <name type="scientific">Klebsormidium nitens</name>
    <name type="common">Green alga</name>
    <name type="synonym">Ulothrix nitens</name>
    <dbReference type="NCBI Taxonomy" id="105231"/>
    <lineage>
        <taxon>Eukaryota</taxon>
        <taxon>Viridiplantae</taxon>
        <taxon>Streptophyta</taxon>
        <taxon>Klebsormidiophyceae</taxon>
        <taxon>Klebsormidiales</taxon>
        <taxon>Klebsormidiaceae</taxon>
        <taxon>Klebsormidium</taxon>
    </lineage>
</organism>